<reference evidence="1" key="1">
    <citation type="submission" date="2018-05" db="EMBL/GenBank/DDBJ databases">
        <title>Whole genome of Theropithecus gelada.</title>
        <authorList>
            <person name="Chiou K.L."/>
            <person name="Snyder-Mackler N."/>
        </authorList>
    </citation>
    <scope>NUCLEOTIDE SEQUENCE [LARGE SCALE GENOMIC DNA]</scope>
</reference>
<dbReference type="Proteomes" id="UP000694411">
    <property type="component" value="Chromosome 10"/>
</dbReference>
<sequence length="141" mass="15421">MTRELWMWNVEEEEHEVGVCTWGGERCGCPAKTAWSTCRRGLCAPVGIAADGETFGVVEESPQTLEGVRCVLHSPVSLQRAIIWGRAKSRSWARAGWLEPLAHWALVSQADVSYVFLGPEGSQKSCRPGLTSGQRGGHDGR</sequence>
<accession>A0A8D2ENG3</accession>
<dbReference type="AlphaFoldDB" id="A0A8D2ENG3"/>
<organism evidence="1 2">
    <name type="scientific">Theropithecus gelada</name>
    <name type="common">Gelada baboon</name>
    <dbReference type="NCBI Taxonomy" id="9565"/>
    <lineage>
        <taxon>Eukaryota</taxon>
        <taxon>Metazoa</taxon>
        <taxon>Chordata</taxon>
        <taxon>Craniata</taxon>
        <taxon>Vertebrata</taxon>
        <taxon>Euteleostomi</taxon>
        <taxon>Mammalia</taxon>
        <taxon>Eutheria</taxon>
        <taxon>Euarchontoglires</taxon>
        <taxon>Primates</taxon>
        <taxon>Haplorrhini</taxon>
        <taxon>Catarrhini</taxon>
        <taxon>Cercopithecidae</taxon>
        <taxon>Cercopithecinae</taxon>
        <taxon>Theropithecus</taxon>
    </lineage>
</organism>
<evidence type="ECO:0000313" key="1">
    <source>
        <dbReference type="Ensembl" id="ENSTGEP00000009070.1"/>
    </source>
</evidence>
<reference evidence="1" key="2">
    <citation type="submission" date="2025-08" db="UniProtKB">
        <authorList>
            <consortium name="Ensembl"/>
        </authorList>
    </citation>
    <scope>IDENTIFICATION</scope>
</reference>
<name>A0A8D2ENG3_THEGE</name>
<reference evidence="1" key="3">
    <citation type="submission" date="2025-09" db="UniProtKB">
        <authorList>
            <consortium name="Ensembl"/>
        </authorList>
    </citation>
    <scope>IDENTIFICATION</scope>
</reference>
<proteinExistence type="predicted"/>
<dbReference type="AntiFam" id="ANF00061">
    <property type="entry name" value="FAM182 lncRNA"/>
</dbReference>
<protein>
    <submittedName>
        <fullName evidence="1">Uncharacterized protein</fullName>
    </submittedName>
</protein>
<dbReference type="Ensembl" id="ENSTGET00000010959.1">
    <property type="protein sequence ID" value="ENSTGEP00000009070.1"/>
    <property type="gene ID" value="ENSTGEG00000007480.1"/>
</dbReference>
<keyword evidence="2" id="KW-1185">Reference proteome</keyword>
<evidence type="ECO:0000313" key="2">
    <source>
        <dbReference type="Proteomes" id="UP000694411"/>
    </source>
</evidence>